<evidence type="ECO:0000256" key="4">
    <source>
        <dbReference type="ARBA" id="ARBA00022989"/>
    </source>
</evidence>
<comment type="similarity">
    <text evidence="1">Belongs to the LytR/CpsA/Psr (LCP) family.</text>
</comment>
<keyword evidence="3" id="KW-0735">Signal-anchor</keyword>
<feature type="transmembrane region" description="Helical" evidence="5">
    <location>
        <begin position="21"/>
        <end position="41"/>
    </location>
</feature>
<protein>
    <submittedName>
        <fullName evidence="7">Transcriptional regulator LytR</fullName>
    </submittedName>
</protein>
<evidence type="ECO:0000313" key="8">
    <source>
        <dbReference type="Proteomes" id="UP000050331"/>
    </source>
</evidence>
<reference evidence="7 8" key="1">
    <citation type="submission" date="2016-01" db="EMBL/GenBank/DDBJ databases">
        <title>Complete genome sequence of strain Lentibacillus amyloliquefaciens LAM0015T isolated from saline sediment.</title>
        <authorList>
            <person name="Wang J.-L."/>
            <person name="He M.-X."/>
        </authorList>
    </citation>
    <scope>NUCLEOTIDE SEQUENCE [LARGE SCALE GENOMIC DNA]</scope>
    <source>
        <strain evidence="7 8">LAM0015</strain>
    </source>
</reference>
<keyword evidence="5" id="KW-0472">Membrane</keyword>
<keyword evidence="4 5" id="KW-1133">Transmembrane helix</keyword>
<proteinExistence type="inferred from homology"/>
<dbReference type="Gene3D" id="3.40.630.190">
    <property type="entry name" value="LCP protein"/>
    <property type="match status" value="1"/>
</dbReference>
<dbReference type="OrthoDB" id="27330at2"/>
<feature type="domain" description="Cell envelope-related transcriptional attenuator" evidence="6">
    <location>
        <begin position="90"/>
        <end position="232"/>
    </location>
</feature>
<organism evidence="7 8">
    <name type="scientific">Lentibacillus amyloliquefaciens</name>
    <dbReference type="NCBI Taxonomy" id="1472767"/>
    <lineage>
        <taxon>Bacteria</taxon>
        <taxon>Bacillati</taxon>
        <taxon>Bacillota</taxon>
        <taxon>Bacilli</taxon>
        <taxon>Bacillales</taxon>
        <taxon>Bacillaceae</taxon>
        <taxon>Lentibacillus</taxon>
    </lineage>
</organism>
<sequence length="312" mass="35239">MNESRTNRNHKKPKKRRWLKITAAVVFVLIAGIGLYAYSIYGNARDTVNEEMHEPVDSIDRDMTKKKMEASEPLNILLLGVDEREHDSGRSDALMVLSLNPKEDSMQLVSIPRDTRTTIVGEGFEDKINHAYAFGGSDMSVATVENFLDIELDHYVRMNMEGLNELVDKLGTITVDNEIAWQDGTYDFNEGPVEMDGDKTMAYVRMRKQDPNGDFGRTERQRKVIQGIIEQGASVGSVGKINDYIDVLGNNMATNMDFDDMKSLLNGYRNTRKNIASYQMKGSGTNIDGTYYLMVPDEEIAKVHGMIKKERS</sequence>
<dbReference type="RefSeq" id="WP_068447444.1">
    <property type="nucleotide sequence ID" value="NZ_CP013862.1"/>
</dbReference>
<dbReference type="InterPro" id="IPR004474">
    <property type="entry name" value="LytR_CpsA_psr"/>
</dbReference>
<dbReference type="KEGG" id="lao:AOX59_17390"/>
<accession>A0A0U4EB35</accession>
<evidence type="ECO:0000256" key="2">
    <source>
        <dbReference type="ARBA" id="ARBA00022692"/>
    </source>
</evidence>
<dbReference type="Proteomes" id="UP000050331">
    <property type="component" value="Chromosome"/>
</dbReference>
<evidence type="ECO:0000256" key="1">
    <source>
        <dbReference type="ARBA" id="ARBA00006068"/>
    </source>
</evidence>
<dbReference type="NCBIfam" id="TIGR00350">
    <property type="entry name" value="lytR_cpsA_psr"/>
    <property type="match status" value="1"/>
</dbReference>
<dbReference type="Pfam" id="PF03816">
    <property type="entry name" value="LytR_cpsA_psr"/>
    <property type="match status" value="1"/>
</dbReference>
<dbReference type="PANTHER" id="PTHR33392">
    <property type="entry name" value="POLYISOPRENYL-TEICHOIC ACID--PEPTIDOGLYCAN TEICHOIC ACID TRANSFERASE TAGU"/>
    <property type="match status" value="1"/>
</dbReference>
<gene>
    <name evidence="7" type="ORF">AOX59_17390</name>
</gene>
<evidence type="ECO:0000313" key="7">
    <source>
        <dbReference type="EMBL" id="ALX50193.1"/>
    </source>
</evidence>
<evidence type="ECO:0000259" key="6">
    <source>
        <dbReference type="Pfam" id="PF03816"/>
    </source>
</evidence>
<dbReference type="AlphaFoldDB" id="A0A0U4EB35"/>
<evidence type="ECO:0000256" key="5">
    <source>
        <dbReference type="SAM" id="Phobius"/>
    </source>
</evidence>
<dbReference type="EMBL" id="CP013862">
    <property type="protein sequence ID" value="ALX50193.1"/>
    <property type="molecule type" value="Genomic_DNA"/>
</dbReference>
<keyword evidence="2 5" id="KW-0812">Transmembrane</keyword>
<dbReference type="STRING" id="1472767.AOX59_17390"/>
<dbReference type="GO" id="GO:0071555">
    <property type="term" value="P:cell wall organization"/>
    <property type="evidence" value="ECO:0007669"/>
    <property type="project" value="UniProtKB-KW"/>
</dbReference>
<keyword evidence="8" id="KW-1185">Reference proteome</keyword>
<name>A0A0U4EB35_9BACI</name>
<evidence type="ECO:0000256" key="3">
    <source>
        <dbReference type="ARBA" id="ARBA00022968"/>
    </source>
</evidence>
<dbReference type="InterPro" id="IPR050922">
    <property type="entry name" value="LytR/CpsA/Psr_CW_biosynth"/>
</dbReference>
<dbReference type="PANTHER" id="PTHR33392:SF6">
    <property type="entry name" value="POLYISOPRENYL-TEICHOIC ACID--PEPTIDOGLYCAN TEICHOIC ACID TRANSFERASE TAGU"/>
    <property type="match status" value="1"/>
</dbReference>